<evidence type="ECO:0000313" key="2">
    <source>
        <dbReference type="EMBL" id="KAG9189964.1"/>
    </source>
</evidence>
<feature type="region of interest" description="Disordered" evidence="1">
    <location>
        <begin position="312"/>
        <end position="356"/>
    </location>
</feature>
<gene>
    <name evidence="2" type="ORF">G6011_06832</name>
</gene>
<feature type="compositionally biased region" description="Pro residues" evidence="1">
    <location>
        <begin position="341"/>
        <end position="355"/>
    </location>
</feature>
<protein>
    <submittedName>
        <fullName evidence="2">Uncharacterized protein</fullName>
    </submittedName>
</protein>
<sequence length="556" mass="63273">MTDPAEAFSDDGEKTSSPASPTLTVVIGRDADAVPLDYVTKHVKRIVSAPKQREAATKYYQEWPKKQERKKQAIKTRNPNASKDNINNELERISKEFKIELGLEILTKQEMINKYKFPAERLFNSISQLNKGLSEVSRNKQPNHRKVEKFLQGVIVFIEETQRDFSITVTNIITREAKKRFLGFKDSSGQYQELYETLRTQIEHPTWQQNDAWEQASPAVYNLVSIVQDKSIESDDRLQACLDTIKAHNIKLKESNKVNGIGIDTNCLPEGIIIEMIDEYKNGNTDGMQKEIKKLREQLAIVKPAEATLAAIDTEEPPEEVLDSKISDGPSDITDSASGPAPGPAPGPASRPAPSIPKSLVKLTNLLDVDINSISLSKNCIKPFVYKDSITEYRPVAAFRPSVSDNPRFHRFIINAGIDDNDDEESNYFKVVKGSDLSPRATTGIPQDKEMNFNLKERKKHFNLKNLKIGPYVVMPRAKSYQRRTGVKERQPDTYIRVKSEFYQLYSSRKWANNEYFNQLVPEYYKRQLLFEASKAQKKNPKTKSPLTSEDFKAYP</sequence>
<name>A0AAD4FLZ4_9PLEO</name>
<dbReference type="Proteomes" id="UP001199106">
    <property type="component" value="Unassembled WGS sequence"/>
</dbReference>
<comment type="caution">
    <text evidence="2">The sequence shown here is derived from an EMBL/GenBank/DDBJ whole genome shotgun (WGS) entry which is preliminary data.</text>
</comment>
<feature type="compositionally biased region" description="Polar residues" evidence="1">
    <location>
        <begin position="75"/>
        <end position="84"/>
    </location>
</feature>
<reference evidence="2" key="1">
    <citation type="submission" date="2021-07" db="EMBL/GenBank/DDBJ databases">
        <title>Genome Resource of American Ginseng Black Spot Pathogen Alternaria panax.</title>
        <authorList>
            <person name="Qiu C."/>
            <person name="Wang W."/>
            <person name="Liu Z."/>
        </authorList>
    </citation>
    <scope>NUCLEOTIDE SEQUENCE</scope>
    <source>
        <strain evidence="2">BNCC115425</strain>
    </source>
</reference>
<proteinExistence type="predicted"/>
<keyword evidence="3" id="KW-1185">Reference proteome</keyword>
<evidence type="ECO:0000313" key="3">
    <source>
        <dbReference type="Proteomes" id="UP001199106"/>
    </source>
</evidence>
<evidence type="ECO:0000256" key="1">
    <source>
        <dbReference type="SAM" id="MobiDB-lite"/>
    </source>
</evidence>
<feature type="region of interest" description="Disordered" evidence="1">
    <location>
        <begin position="64"/>
        <end position="84"/>
    </location>
</feature>
<organism evidence="2 3">
    <name type="scientific">Alternaria panax</name>
    <dbReference type="NCBI Taxonomy" id="48097"/>
    <lineage>
        <taxon>Eukaryota</taxon>
        <taxon>Fungi</taxon>
        <taxon>Dikarya</taxon>
        <taxon>Ascomycota</taxon>
        <taxon>Pezizomycotina</taxon>
        <taxon>Dothideomycetes</taxon>
        <taxon>Pleosporomycetidae</taxon>
        <taxon>Pleosporales</taxon>
        <taxon>Pleosporineae</taxon>
        <taxon>Pleosporaceae</taxon>
        <taxon>Alternaria</taxon>
        <taxon>Alternaria sect. Panax</taxon>
    </lineage>
</organism>
<feature type="region of interest" description="Disordered" evidence="1">
    <location>
        <begin position="535"/>
        <end position="556"/>
    </location>
</feature>
<dbReference type="AlphaFoldDB" id="A0AAD4FLZ4"/>
<feature type="region of interest" description="Disordered" evidence="1">
    <location>
        <begin position="1"/>
        <end position="22"/>
    </location>
</feature>
<dbReference type="EMBL" id="JAANER010000005">
    <property type="protein sequence ID" value="KAG9189964.1"/>
    <property type="molecule type" value="Genomic_DNA"/>
</dbReference>
<accession>A0AAD4FLZ4</accession>